<dbReference type="PROSITE" id="PS50179">
    <property type="entry name" value="VHS"/>
    <property type="match status" value="1"/>
</dbReference>
<evidence type="ECO:0000313" key="11">
    <source>
        <dbReference type="Proteomes" id="UP001515500"/>
    </source>
</evidence>
<accession>A0AB40BDD5</accession>
<evidence type="ECO:0000256" key="2">
    <source>
        <dbReference type="ARBA" id="ARBA00009240"/>
    </source>
</evidence>
<evidence type="ECO:0000256" key="1">
    <source>
        <dbReference type="ARBA" id="ARBA00004286"/>
    </source>
</evidence>
<dbReference type="GO" id="GO:0043130">
    <property type="term" value="F:ubiquitin binding"/>
    <property type="evidence" value="ECO:0007669"/>
    <property type="project" value="InterPro"/>
</dbReference>
<dbReference type="Pfam" id="PF20867">
    <property type="entry name" value="UVSSA_N"/>
    <property type="match status" value="1"/>
</dbReference>
<dbReference type="Proteomes" id="UP001515500">
    <property type="component" value="Chromosome 5"/>
</dbReference>
<comment type="similarity">
    <text evidence="2">Belongs to the UVSSA family.</text>
</comment>
<feature type="domain" description="VHS" evidence="10">
    <location>
        <begin position="26"/>
        <end position="138"/>
    </location>
</feature>
<keyword evidence="11" id="KW-1185">Reference proteome</keyword>
<sequence length="657" mass="74898">MESEERMSQEREIEAVGVVARLIEMATDSTDQEVDPRLLKAIKSAVRSSDDEVRDAVRALMNQMKKPHSQVRYLTVLIIDELFMRSKLFRTLLVVNFDQFLSLSIGFRRNLPLPPPSTIASTLRSKSIELLEKWNTSFGIHYRQLRLGFDYLKNTLKFHFPNRLENAARLQQERREREIRSKQILLEKFQNFKECYSLIKDKIQSTIDEIGECIEILHAKGDDEFVSYIASDDDELEESRPLALQQIRLDALKEGQKVYESSENMAIFDVLRELLRLLISKHLPLVQKWMSVLVRVDVTDKFRDTALKEFIDLRNHILSAKEKCAELGCVFVDGPVQNDDEKDLWEDGKIEIDAPGESSGPNSEAKDSVNTVTANNDKAPALHVTKSSDTRFLNLPPEKRKLLSIAPVVEWGPFLDNWGLNRDAPANQRGLELESHWGRVDSDAVIPAEKIAELSVHRTVYKEQPVEIQPCNAPLKKGGLCQRRDLKACPFHGLIVPRDAEGNPIEQIPSSVESINEPSASGVIDTEQDLDLDKLTVDRLFKQAVKNVRESDRDMKKTSKRAKLARVREHNEAVLRDAAIASTSYSQAFGEHEEAVEDNKMGRKTKKPTLNSMLRKKITAKDRISKRLLSARATDASIHQLMQGADLKYREAFPNQW</sequence>
<dbReference type="InterPro" id="IPR049431">
    <property type="entry name" value="UVSSA_C"/>
</dbReference>
<protein>
    <submittedName>
        <fullName evidence="12">UV-stimulated scaffold protein A homolog</fullName>
    </submittedName>
</protein>
<keyword evidence="4" id="KW-0479">Metal-binding</keyword>
<evidence type="ECO:0000259" key="10">
    <source>
        <dbReference type="PROSITE" id="PS50179"/>
    </source>
</evidence>
<dbReference type="GO" id="GO:0005694">
    <property type="term" value="C:chromosome"/>
    <property type="evidence" value="ECO:0007669"/>
    <property type="project" value="UniProtKB-SubCell"/>
</dbReference>
<keyword evidence="9" id="KW-0234">DNA repair</keyword>
<dbReference type="InterPro" id="IPR008942">
    <property type="entry name" value="ENTH_VHS"/>
</dbReference>
<dbReference type="GO" id="GO:0000993">
    <property type="term" value="F:RNA polymerase II complex binding"/>
    <property type="evidence" value="ECO:0007669"/>
    <property type="project" value="TreeGrafter"/>
</dbReference>
<dbReference type="PANTHER" id="PTHR28670">
    <property type="entry name" value="UV-STIMULATED SCAFFOLD PROTEIN A"/>
    <property type="match status" value="1"/>
</dbReference>
<gene>
    <name evidence="12" type="primary">LOC120261486</name>
</gene>
<dbReference type="SUPFAM" id="SSF48464">
    <property type="entry name" value="ENTH/VHS domain"/>
    <property type="match status" value="1"/>
</dbReference>
<dbReference type="PANTHER" id="PTHR28670:SF1">
    <property type="entry name" value="UV-STIMULATED SCAFFOLD PROTEIN A"/>
    <property type="match status" value="1"/>
</dbReference>
<reference evidence="12" key="1">
    <citation type="submission" date="2025-08" db="UniProtKB">
        <authorList>
            <consortium name="RefSeq"/>
        </authorList>
    </citation>
    <scope>IDENTIFICATION</scope>
</reference>
<evidence type="ECO:0000313" key="12">
    <source>
        <dbReference type="RefSeq" id="XP_039125333.1"/>
    </source>
</evidence>
<evidence type="ECO:0000256" key="8">
    <source>
        <dbReference type="ARBA" id="ARBA00023054"/>
    </source>
</evidence>
<evidence type="ECO:0000256" key="5">
    <source>
        <dbReference type="ARBA" id="ARBA00022763"/>
    </source>
</evidence>
<keyword evidence="5" id="KW-0227">DNA damage</keyword>
<dbReference type="GeneID" id="120261486"/>
<dbReference type="InterPro" id="IPR018610">
    <property type="entry name" value="UVSSA"/>
</dbReference>
<dbReference type="GO" id="GO:0006283">
    <property type="term" value="P:transcription-coupled nucleotide-excision repair"/>
    <property type="evidence" value="ECO:0007669"/>
    <property type="project" value="TreeGrafter"/>
</dbReference>
<organism evidence="11 12">
    <name type="scientific">Dioscorea cayennensis subsp. rotundata</name>
    <name type="common">White Guinea yam</name>
    <name type="synonym">Dioscorea rotundata</name>
    <dbReference type="NCBI Taxonomy" id="55577"/>
    <lineage>
        <taxon>Eukaryota</taxon>
        <taxon>Viridiplantae</taxon>
        <taxon>Streptophyta</taxon>
        <taxon>Embryophyta</taxon>
        <taxon>Tracheophyta</taxon>
        <taxon>Spermatophyta</taxon>
        <taxon>Magnoliopsida</taxon>
        <taxon>Liliopsida</taxon>
        <taxon>Dioscoreales</taxon>
        <taxon>Dioscoreaceae</taxon>
        <taxon>Dioscorea</taxon>
    </lineage>
</organism>
<evidence type="ECO:0000256" key="6">
    <source>
        <dbReference type="ARBA" id="ARBA00022771"/>
    </source>
</evidence>
<dbReference type="Pfam" id="PF09740">
    <property type="entry name" value="DUF2043"/>
    <property type="match status" value="1"/>
</dbReference>
<keyword evidence="3" id="KW-0158">Chromosome</keyword>
<proteinExistence type="inferred from homology"/>
<evidence type="ECO:0000256" key="4">
    <source>
        <dbReference type="ARBA" id="ARBA00022723"/>
    </source>
</evidence>
<dbReference type="GO" id="GO:0008270">
    <property type="term" value="F:zinc ion binding"/>
    <property type="evidence" value="ECO:0007669"/>
    <property type="project" value="UniProtKB-KW"/>
</dbReference>
<comment type="subcellular location">
    <subcellularLocation>
        <location evidence="1">Chromosome</location>
    </subcellularLocation>
</comment>
<keyword evidence="8" id="KW-0175">Coiled coil</keyword>
<dbReference type="AlphaFoldDB" id="A0AB40BDD5"/>
<keyword evidence="7" id="KW-0862">Zinc</keyword>
<evidence type="ECO:0000256" key="7">
    <source>
        <dbReference type="ARBA" id="ARBA00022833"/>
    </source>
</evidence>
<evidence type="ECO:0000256" key="9">
    <source>
        <dbReference type="ARBA" id="ARBA00023204"/>
    </source>
</evidence>
<dbReference type="InterPro" id="IPR002014">
    <property type="entry name" value="VHS_dom"/>
</dbReference>
<dbReference type="GO" id="GO:0009411">
    <property type="term" value="P:response to UV"/>
    <property type="evidence" value="ECO:0007669"/>
    <property type="project" value="InterPro"/>
</dbReference>
<dbReference type="InterPro" id="IPR049408">
    <property type="entry name" value="UVSSA_N_a-solenoid_rpt"/>
</dbReference>
<evidence type="ECO:0000256" key="3">
    <source>
        <dbReference type="ARBA" id="ARBA00022454"/>
    </source>
</evidence>
<dbReference type="RefSeq" id="XP_039125333.1">
    <property type="nucleotide sequence ID" value="XM_039269399.1"/>
</dbReference>
<dbReference type="GO" id="GO:0035091">
    <property type="term" value="F:phosphatidylinositol binding"/>
    <property type="evidence" value="ECO:0007669"/>
    <property type="project" value="InterPro"/>
</dbReference>
<dbReference type="Gene3D" id="1.25.40.90">
    <property type="match status" value="1"/>
</dbReference>
<keyword evidence="6" id="KW-0863">Zinc-finger</keyword>
<name>A0AB40BDD5_DIOCR</name>